<dbReference type="InterPro" id="IPR042242">
    <property type="entry name" value="RecO_C"/>
</dbReference>
<dbReference type="Gene3D" id="2.40.50.140">
    <property type="entry name" value="Nucleic acid-binding proteins"/>
    <property type="match status" value="1"/>
</dbReference>
<dbReference type="GO" id="GO:0006302">
    <property type="term" value="P:double-strand break repair"/>
    <property type="evidence" value="ECO:0007669"/>
    <property type="project" value="TreeGrafter"/>
</dbReference>
<comment type="caution">
    <text evidence="9">The sequence shown here is derived from an EMBL/GenBank/DDBJ whole genome shotgun (WGS) entry which is preliminary data.</text>
</comment>
<dbReference type="Proteomes" id="UP000601522">
    <property type="component" value="Unassembled WGS sequence"/>
</dbReference>
<dbReference type="InterPro" id="IPR037278">
    <property type="entry name" value="ARFGAP/RecO"/>
</dbReference>
<dbReference type="InterPro" id="IPR012340">
    <property type="entry name" value="NA-bd_OB-fold"/>
</dbReference>
<evidence type="ECO:0000313" key="10">
    <source>
        <dbReference type="Proteomes" id="UP000601522"/>
    </source>
</evidence>
<organism evidence="9 10">
    <name type="scientific">Wansuia hejianensis</name>
    <dbReference type="NCBI Taxonomy" id="2763667"/>
    <lineage>
        <taxon>Bacteria</taxon>
        <taxon>Bacillati</taxon>
        <taxon>Bacillota</taxon>
        <taxon>Clostridia</taxon>
        <taxon>Lachnospirales</taxon>
        <taxon>Lachnospiraceae</taxon>
        <taxon>Wansuia</taxon>
    </lineage>
</organism>
<dbReference type="SUPFAM" id="SSF57863">
    <property type="entry name" value="ArfGap/RecO-like zinc finger"/>
    <property type="match status" value="1"/>
</dbReference>
<dbReference type="PANTHER" id="PTHR33991:SF1">
    <property type="entry name" value="DNA REPAIR PROTEIN RECO"/>
    <property type="match status" value="1"/>
</dbReference>
<comment type="function">
    <text evidence="7">Involved in DNA repair and RecF pathway recombination.</text>
</comment>
<dbReference type="HAMAP" id="MF_00201">
    <property type="entry name" value="RecO"/>
    <property type="match status" value="1"/>
</dbReference>
<evidence type="ECO:0000256" key="4">
    <source>
        <dbReference type="ARBA" id="ARBA00023172"/>
    </source>
</evidence>
<accession>A0A926IMT0</accession>
<dbReference type="GO" id="GO:0006310">
    <property type="term" value="P:DNA recombination"/>
    <property type="evidence" value="ECO:0007669"/>
    <property type="project" value="UniProtKB-UniRule"/>
</dbReference>
<evidence type="ECO:0000256" key="6">
    <source>
        <dbReference type="ARBA" id="ARBA00033409"/>
    </source>
</evidence>
<keyword evidence="4 7" id="KW-0233">DNA recombination</keyword>
<keyword evidence="10" id="KW-1185">Reference proteome</keyword>
<evidence type="ECO:0000256" key="2">
    <source>
        <dbReference type="ARBA" id="ARBA00021310"/>
    </source>
</evidence>
<sequence length="249" mass="29068">MLKTEGIVLSEIRFKETSKILNIYTKKYGKIPVMARGAYKPKSKLIATTQPFSYNEYILHKGRNFYYLNQGVVIDPFYNIRENIKRFAYGFYILELIEKSIPEEEENERLFLLLEKSLRILSNIDEEFLKFIVAFELKYISFLGYRPYIDSCVICNNNHNLNMKFSNSEGGIICSNCFSIDPGGKSIDMLTIKVMKKLLFTPLDSLNSLETPVNILMKLHNILEEYILYNIDRKEFNSLNLLKSITDDI</sequence>
<dbReference type="GO" id="GO:0043590">
    <property type="term" value="C:bacterial nucleoid"/>
    <property type="evidence" value="ECO:0007669"/>
    <property type="project" value="TreeGrafter"/>
</dbReference>
<name>A0A926IMT0_9FIRM</name>
<evidence type="ECO:0000256" key="1">
    <source>
        <dbReference type="ARBA" id="ARBA00007452"/>
    </source>
</evidence>
<dbReference type="InterPro" id="IPR022572">
    <property type="entry name" value="DNA_rep/recomb_RecO_N"/>
</dbReference>
<dbReference type="RefSeq" id="WP_249323595.1">
    <property type="nucleotide sequence ID" value="NZ_JACRTK010000002.1"/>
</dbReference>
<dbReference type="SUPFAM" id="SSF50249">
    <property type="entry name" value="Nucleic acid-binding proteins"/>
    <property type="match status" value="1"/>
</dbReference>
<evidence type="ECO:0000256" key="7">
    <source>
        <dbReference type="HAMAP-Rule" id="MF_00201"/>
    </source>
</evidence>
<dbReference type="AlphaFoldDB" id="A0A926IMT0"/>
<dbReference type="PANTHER" id="PTHR33991">
    <property type="entry name" value="DNA REPAIR PROTEIN RECO"/>
    <property type="match status" value="1"/>
</dbReference>
<dbReference type="Gene3D" id="1.20.1440.120">
    <property type="entry name" value="Recombination protein O, C-terminal domain"/>
    <property type="match status" value="1"/>
</dbReference>
<evidence type="ECO:0000259" key="8">
    <source>
        <dbReference type="Pfam" id="PF11967"/>
    </source>
</evidence>
<dbReference type="EMBL" id="JACRTK010000002">
    <property type="protein sequence ID" value="MBC8590760.1"/>
    <property type="molecule type" value="Genomic_DNA"/>
</dbReference>
<gene>
    <name evidence="7 9" type="primary">recO</name>
    <name evidence="9" type="ORF">H8689_06385</name>
</gene>
<keyword evidence="3 7" id="KW-0227">DNA damage</keyword>
<comment type="similarity">
    <text evidence="1 7">Belongs to the RecO family.</text>
</comment>
<dbReference type="InterPro" id="IPR003717">
    <property type="entry name" value="RecO"/>
</dbReference>
<proteinExistence type="inferred from homology"/>
<reference evidence="9 10" key="1">
    <citation type="submission" date="2020-08" db="EMBL/GenBank/DDBJ databases">
        <title>Genome public.</title>
        <authorList>
            <person name="Liu C."/>
            <person name="Sun Q."/>
        </authorList>
    </citation>
    <scope>NUCLEOTIDE SEQUENCE [LARGE SCALE GENOMIC DNA]</scope>
    <source>
        <strain evidence="9 10">NSJ-26</strain>
    </source>
</reference>
<evidence type="ECO:0000313" key="9">
    <source>
        <dbReference type="EMBL" id="MBC8590760.1"/>
    </source>
</evidence>
<protein>
    <recommendedName>
        <fullName evidence="2 7">DNA repair protein RecO</fullName>
    </recommendedName>
    <alternativeName>
        <fullName evidence="6 7">Recombination protein O</fullName>
    </alternativeName>
</protein>
<dbReference type="NCBIfam" id="TIGR00613">
    <property type="entry name" value="reco"/>
    <property type="match status" value="1"/>
</dbReference>
<dbReference type="Pfam" id="PF02565">
    <property type="entry name" value="RecO_C"/>
    <property type="match status" value="1"/>
</dbReference>
<dbReference type="Pfam" id="PF11967">
    <property type="entry name" value="RecO_N"/>
    <property type="match status" value="1"/>
</dbReference>
<feature type="domain" description="DNA replication/recombination mediator RecO N-terminal" evidence="8">
    <location>
        <begin position="2"/>
        <end position="77"/>
    </location>
</feature>
<keyword evidence="5 7" id="KW-0234">DNA repair</keyword>
<evidence type="ECO:0000256" key="3">
    <source>
        <dbReference type="ARBA" id="ARBA00022763"/>
    </source>
</evidence>
<evidence type="ECO:0000256" key="5">
    <source>
        <dbReference type="ARBA" id="ARBA00023204"/>
    </source>
</evidence>